<name>A0A9W7XZ85_9FUNG</name>
<feature type="compositionally biased region" description="Low complexity" evidence="1">
    <location>
        <begin position="752"/>
        <end position="761"/>
    </location>
</feature>
<dbReference type="AlphaFoldDB" id="A0A9W7XZ85"/>
<feature type="transmembrane region" description="Helical" evidence="2">
    <location>
        <begin position="592"/>
        <end position="613"/>
    </location>
</feature>
<dbReference type="InterPro" id="IPR004843">
    <property type="entry name" value="Calcineurin-like_PHP"/>
</dbReference>
<dbReference type="InterPro" id="IPR056229">
    <property type="entry name" value="Ig_TMM62"/>
</dbReference>
<evidence type="ECO:0000313" key="6">
    <source>
        <dbReference type="Proteomes" id="UP001149813"/>
    </source>
</evidence>
<comment type="caution">
    <text evidence="5">The sequence shown here is derived from an EMBL/GenBank/DDBJ whole genome shotgun (WGS) entry which is preliminary data.</text>
</comment>
<dbReference type="Gene3D" id="3.60.21.10">
    <property type="match status" value="1"/>
</dbReference>
<protein>
    <recommendedName>
        <fullName evidence="7">Calcineurin-like phosphoesterase domain-containing protein</fullName>
    </recommendedName>
</protein>
<organism evidence="5 6">
    <name type="scientific">Coemansia erecta</name>
    <dbReference type="NCBI Taxonomy" id="147472"/>
    <lineage>
        <taxon>Eukaryota</taxon>
        <taxon>Fungi</taxon>
        <taxon>Fungi incertae sedis</taxon>
        <taxon>Zoopagomycota</taxon>
        <taxon>Kickxellomycotina</taxon>
        <taxon>Kickxellomycetes</taxon>
        <taxon>Kickxellales</taxon>
        <taxon>Kickxellaceae</taxon>
        <taxon>Coemansia</taxon>
    </lineage>
</organism>
<proteinExistence type="predicted"/>
<dbReference type="Pfam" id="PF24384">
    <property type="entry name" value="Ig_TMM62"/>
    <property type="match status" value="1"/>
</dbReference>
<accession>A0A9W7XZ85</accession>
<evidence type="ECO:0000259" key="4">
    <source>
        <dbReference type="Pfam" id="PF24384"/>
    </source>
</evidence>
<feature type="domain" description="TMEM62 Ig-like" evidence="4">
    <location>
        <begin position="361"/>
        <end position="473"/>
    </location>
</feature>
<dbReference type="SUPFAM" id="SSF56300">
    <property type="entry name" value="Metallo-dependent phosphatases"/>
    <property type="match status" value="1"/>
</dbReference>
<feature type="transmembrane region" description="Helical" evidence="2">
    <location>
        <begin position="620"/>
        <end position="641"/>
    </location>
</feature>
<evidence type="ECO:0000256" key="2">
    <source>
        <dbReference type="SAM" id="Phobius"/>
    </source>
</evidence>
<dbReference type="Pfam" id="PF00149">
    <property type="entry name" value="Metallophos"/>
    <property type="match status" value="1"/>
</dbReference>
<keyword evidence="2" id="KW-1133">Transmembrane helix</keyword>
<dbReference type="PANTHER" id="PTHR14795">
    <property type="entry name" value="HELICASE RELATED"/>
    <property type="match status" value="1"/>
</dbReference>
<dbReference type="EMBL" id="JANBOJ010000158">
    <property type="protein sequence ID" value="KAJ1721642.1"/>
    <property type="molecule type" value="Genomic_DNA"/>
</dbReference>
<evidence type="ECO:0008006" key="7">
    <source>
        <dbReference type="Google" id="ProtNLM"/>
    </source>
</evidence>
<evidence type="ECO:0000259" key="3">
    <source>
        <dbReference type="Pfam" id="PF00149"/>
    </source>
</evidence>
<keyword evidence="6" id="KW-1185">Reference proteome</keyword>
<keyword evidence="2" id="KW-0472">Membrane</keyword>
<evidence type="ECO:0000256" key="1">
    <source>
        <dbReference type="SAM" id="MobiDB-lite"/>
    </source>
</evidence>
<feature type="compositionally biased region" description="Low complexity" evidence="1">
    <location>
        <begin position="50"/>
        <end position="74"/>
    </location>
</feature>
<dbReference type="GO" id="GO:0016787">
    <property type="term" value="F:hydrolase activity"/>
    <property type="evidence" value="ECO:0007669"/>
    <property type="project" value="InterPro"/>
</dbReference>
<feature type="transmembrane region" description="Helical" evidence="2">
    <location>
        <begin position="717"/>
        <end position="745"/>
    </location>
</feature>
<feature type="region of interest" description="Disordered" evidence="1">
    <location>
        <begin position="39"/>
        <end position="74"/>
    </location>
</feature>
<feature type="transmembrane region" description="Helical" evidence="2">
    <location>
        <begin position="691"/>
        <end position="711"/>
    </location>
</feature>
<feature type="compositionally biased region" description="Pro residues" evidence="1">
    <location>
        <begin position="762"/>
        <end position="772"/>
    </location>
</feature>
<feature type="transmembrane region" description="Helical" evidence="2">
    <location>
        <begin position="505"/>
        <end position="523"/>
    </location>
</feature>
<feature type="domain" description="Calcineurin-like phosphoesterase" evidence="3">
    <location>
        <begin position="82"/>
        <end position="289"/>
    </location>
</feature>
<dbReference type="OrthoDB" id="45365at2759"/>
<dbReference type="Proteomes" id="UP001149813">
    <property type="component" value="Unassembled WGS sequence"/>
</dbReference>
<sequence>MRPLFKSLALVTATLLLWAYGLHLYHAANRPLALLSAAAPDASRPPPPSSSSSSTTAMPATASHQSTDSSPPLDDSSSSIVTFIHASDVHISKYYAKGGLVHFLHFLRTAVPLVSPRLVAVTGDLTDGKDRQRLTSQQQIDEWRAYRRALDESGVEKRLNGTFYRDQRGNHDCFNVFSFDAKDNHFRDHAAVREPGYLLRIDEPFGSYSFVATDACPKHGFARPLNFFGYLDADGMRLLEDRMDAAQGSNHTFLLNHYPVSTMLYGRYRRSFADMVRNVSVFLCGHLHHLAGGIGEQLQAYKVREGYWELELGDMKEHAVYRVYAVDHDLVSFVDVTLPLPTVPLPNPDLLAANVPAAVPHPPVVLVTNPKDARYLLPRHEPLHRMRGSSHIRLLVWADRPLASVVLAIDDTPHPHAAVYRGHESGATSADLVKTPLWVAPWNASQYDDGQVHWLEATATDVDGKTTTTRLPFHFSPDLLALDNDARGGWIMRQDFAAIFRTSAVASYLLMAVFLLVLPRLWANHLPASDVRAWLAARRLEHHKDDARMRHVWAAFTRGDIVNPLVLAKLLLAMLSTHTRFCVSTQFTAQVYFATIPWLFWPAYFFAMALATLPLFTGRLIPSASAGDAIGSVYVYGIYIAGEWSPLLDSWGYGLTSIAALALLLLYLPVAAASWSVFYVAGRQGARSRPWYRGLAVRVAMAAFILLYLGIPSLMTVYTYGFTSVVFGYGRAWLFFAAAAALYVLDWRYSIPSSSSSSSPSYPSPSSSPPREPAYTRVAASADQQ</sequence>
<gene>
    <name evidence="5" type="ORF">LPJ53_003863</name>
</gene>
<dbReference type="PANTHER" id="PTHR14795:SF0">
    <property type="entry name" value="TRANSMEMBRANE PROTEIN 62"/>
    <property type="match status" value="1"/>
</dbReference>
<feature type="transmembrane region" description="Helical" evidence="2">
    <location>
        <begin position="552"/>
        <end position="572"/>
    </location>
</feature>
<keyword evidence="2" id="KW-0812">Transmembrane</keyword>
<feature type="transmembrane region" description="Helical" evidence="2">
    <location>
        <begin position="653"/>
        <end position="679"/>
    </location>
</feature>
<dbReference type="InterPro" id="IPR029052">
    <property type="entry name" value="Metallo-depent_PP-like"/>
</dbReference>
<reference evidence="5" key="1">
    <citation type="submission" date="2022-07" db="EMBL/GenBank/DDBJ databases">
        <title>Phylogenomic reconstructions and comparative analyses of Kickxellomycotina fungi.</title>
        <authorList>
            <person name="Reynolds N.K."/>
            <person name="Stajich J.E."/>
            <person name="Barry K."/>
            <person name="Grigoriev I.V."/>
            <person name="Crous P."/>
            <person name="Smith M.E."/>
        </authorList>
    </citation>
    <scope>NUCLEOTIDE SEQUENCE</scope>
    <source>
        <strain evidence="5">NBRC 32514</strain>
    </source>
</reference>
<feature type="region of interest" description="Disordered" evidence="1">
    <location>
        <begin position="752"/>
        <end position="785"/>
    </location>
</feature>
<evidence type="ECO:0000313" key="5">
    <source>
        <dbReference type="EMBL" id="KAJ1721642.1"/>
    </source>
</evidence>